<accession>A0A6L2MGM7</accession>
<proteinExistence type="predicted"/>
<dbReference type="EMBL" id="BKCJ010006392">
    <property type="protein sequence ID" value="GEU71912.1"/>
    <property type="molecule type" value="Genomic_DNA"/>
</dbReference>
<comment type="caution">
    <text evidence="3">The sequence shown here is derived from an EMBL/GenBank/DDBJ whole genome shotgun (WGS) entry which is preliminary data.</text>
</comment>
<feature type="compositionally biased region" description="Polar residues" evidence="1">
    <location>
        <begin position="675"/>
        <end position="691"/>
    </location>
</feature>
<keyword evidence="2" id="KW-0812">Transmembrane</keyword>
<name>A0A6L2MGM7_TANCI</name>
<evidence type="ECO:0000256" key="1">
    <source>
        <dbReference type="SAM" id="MobiDB-lite"/>
    </source>
</evidence>
<protein>
    <submittedName>
        <fullName evidence="3">Transposase (Putative), gypsy type</fullName>
    </submittedName>
</protein>
<gene>
    <name evidence="3" type="ORF">Tci_043890</name>
</gene>
<feature type="region of interest" description="Disordered" evidence="1">
    <location>
        <begin position="162"/>
        <end position="192"/>
    </location>
</feature>
<organism evidence="3">
    <name type="scientific">Tanacetum cinerariifolium</name>
    <name type="common">Dalmatian daisy</name>
    <name type="synonym">Chrysanthemum cinerariifolium</name>
    <dbReference type="NCBI Taxonomy" id="118510"/>
    <lineage>
        <taxon>Eukaryota</taxon>
        <taxon>Viridiplantae</taxon>
        <taxon>Streptophyta</taxon>
        <taxon>Embryophyta</taxon>
        <taxon>Tracheophyta</taxon>
        <taxon>Spermatophyta</taxon>
        <taxon>Magnoliopsida</taxon>
        <taxon>eudicotyledons</taxon>
        <taxon>Gunneridae</taxon>
        <taxon>Pentapetalae</taxon>
        <taxon>asterids</taxon>
        <taxon>campanulids</taxon>
        <taxon>Asterales</taxon>
        <taxon>Asteraceae</taxon>
        <taxon>Asteroideae</taxon>
        <taxon>Anthemideae</taxon>
        <taxon>Anthemidinae</taxon>
        <taxon>Tanacetum</taxon>
    </lineage>
</organism>
<dbReference type="AlphaFoldDB" id="A0A6L2MGM7"/>
<feature type="transmembrane region" description="Helical" evidence="2">
    <location>
        <begin position="23"/>
        <end position="52"/>
    </location>
</feature>
<reference evidence="3" key="1">
    <citation type="journal article" date="2019" name="Sci. Rep.">
        <title>Draft genome of Tanacetum cinerariifolium, the natural source of mosquito coil.</title>
        <authorList>
            <person name="Yamashiro T."/>
            <person name="Shiraishi A."/>
            <person name="Satake H."/>
            <person name="Nakayama K."/>
        </authorList>
    </citation>
    <scope>NUCLEOTIDE SEQUENCE</scope>
</reference>
<evidence type="ECO:0000256" key="2">
    <source>
        <dbReference type="SAM" id="Phobius"/>
    </source>
</evidence>
<feature type="region of interest" description="Disordered" evidence="1">
    <location>
        <begin position="675"/>
        <end position="696"/>
    </location>
</feature>
<keyword evidence="2" id="KW-1133">Transmembrane helix</keyword>
<sequence>MDSIDDMKSTLTQSALDALCEKFIFLILFTLNYLAVTIGSVIVSPLSVIAAAKVSHFEILCRVHGFISTVGNFRRFYIHSKNKGWMSFSKRSDTAQAEMVLFAFINHVDPTKVRIEEREVGEGEVPLLEFTRGCFVLLVGVMIKGVLIGEVPTTVAEKPKKMRKRKVVDGASGSALPPKRLREDHGTFGDAGSSTAEKSLAALLDSPCYSSSNAVDTKISSVTMFNVLDPPIQTTTIATTVAAAPSIPIPRVGTEPVRHSIFRDSVSPSTVEENITGPSQPIDAELFVEFNVRVARQACFSTLVRLRPEHNYEERKKFERRCARMIGLLREKDVEVANLKAQLFVKEAKAAEAIRLRSQDSKSCDELSIKAASLESEKNKFVNQVSTLKTTCSGLCDQVSGYELFKEQTETVQDEHVKVLSDRVAGLEFELIEMALHMDEEFYPRYLTTIAGRRWILGRDLKHAVMKSLQSSEYLAALGGAIGRVIDKGMQDGLAAGIDHRKAERGFVDIATYNPSVKANYVSAINTLYVVDFLFLTQLKSQKMQRIRGDAASRRLSLSDALVPLIEPLSNENLVASDHAVADMELHVGASSSLKIIFEQETLETSSEYPITWLSLLTLQGTKVNYLPMEKLVLALVHVARRLRRGRSLCIKYAPRSAIKGQVLADFLADTMAEDSSTQKRASGPNDTLTEGENREEKEALETITLEIERLKQTYGSYIPTEHLTNTDLGLKKASFVDSKLVANQELNERPVDMAKVNAIIEEATTTWMTPLYEYIEHGTLPEDAAEA</sequence>
<keyword evidence="2" id="KW-0472">Membrane</keyword>
<evidence type="ECO:0000313" key="3">
    <source>
        <dbReference type="EMBL" id="GEU71912.1"/>
    </source>
</evidence>